<reference evidence="6 7" key="1">
    <citation type="journal article" date="2021" name="Hortic Res">
        <title>Chromosome-scale assembly of the Dendrobium chrysotoxum genome enhances the understanding of orchid evolution.</title>
        <authorList>
            <person name="Zhang Y."/>
            <person name="Zhang G.Q."/>
            <person name="Zhang D."/>
            <person name="Liu X.D."/>
            <person name="Xu X.Y."/>
            <person name="Sun W.H."/>
            <person name="Yu X."/>
            <person name="Zhu X."/>
            <person name="Wang Z.W."/>
            <person name="Zhao X."/>
            <person name="Zhong W.Y."/>
            <person name="Chen H."/>
            <person name="Yin W.L."/>
            <person name="Huang T."/>
            <person name="Niu S.C."/>
            <person name="Liu Z.J."/>
        </authorList>
    </citation>
    <scope>NUCLEOTIDE SEQUENCE [LARGE SCALE GENOMIC DNA]</scope>
    <source>
        <strain evidence="6">Lindl</strain>
    </source>
</reference>
<evidence type="ECO:0000256" key="1">
    <source>
        <dbReference type="ARBA" id="ARBA00006914"/>
    </source>
</evidence>
<protein>
    <recommendedName>
        <fullName evidence="5">AAA+ ATPase domain-containing protein</fullName>
    </recommendedName>
</protein>
<dbReference type="AlphaFoldDB" id="A0AAV7G8Q2"/>
<dbReference type="InterPro" id="IPR027417">
    <property type="entry name" value="P-loop_NTPase"/>
</dbReference>
<keyword evidence="7" id="KW-1185">Reference proteome</keyword>
<dbReference type="PANTHER" id="PTHR23073">
    <property type="entry name" value="26S PROTEASOME REGULATORY SUBUNIT"/>
    <property type="match status" value="1"/>
</dbReference>
<sequence length="609" mass="67978">MRRAAATLSRLARTGAAAGRSSNPDCRFAPRFLKLVEQQRHRDYSSGTTSSSPCFSSLLPIVFAAGAVGVASVDASFADSGEVLASPMQKTLVCLLLHFLGSLFNLYFEYLETEKLAAGERQRLEELLKSRGMQWGSYPPFTVDVRGPKVAVKFKVPPSCDVSRLIVDIVSLLGLKAEHRGGGSEMILHAWDSTAAWQLTLRSPEKMTRNDGKEFYDEMNKPEDDFCVLIFEPLLGSEYCEIEFIKEGSFTLKELDAFVRVLKLAGMRDVKKAVIKNPGGYRSPPSLEKSVSALEAMGVRVYGVDEIFGVPMEGMVSWDNIAGYDQQKREIEDTILLALQRPEVYDEIARGTRSKFESNRPRAVLFEGPPGTGKTSCARVIAKQAGVPMLYVPLEVVMSKYYGESERLFGNVFSLANDLPDGAIIFLDEVDSFAVTRDSEMHEATRRILSVLLRQDMIFLNNRALSMQIDGFEQEKRVLVIAATNRKQDLDPALISRFDSIIAFGLPDHQTRAEIAAQYAKHLKESELVQFASVTEDMSGRDIKDICLQAERHWASKLIRGQVANNSTEARLPPLEEYIKSAKQRQEALLTTQDRNKSSVFMWKPRALA</sequence>
<keyword evidence="2 4" id="KW-0547">Nucleotide-binding</keyword>
<evidence type="ECO:0000259" key="5">
    <source>
        <dbReference type="SMART" id="SM00382"/>
    </source>
</evidence>
<dbReference type="Gene3D" id="1.10.8.60">
    <property type="match status" value="1"/>
</dbReference>
<dbReference type="GO" id="GO:0016887">
    <property type="term" value="F:ATP hydrolysis activity"/>
    <property type="evidence" value="ECO:0007669"/>
    <property type="project" value="InterPro"/>
</dbReference>
<dbReference type="PROSITE" id="PS00674">
    <property type="entry name" value="AAA"/>
    <property type="match status" value="1"/>
</dbReference>
<dbReference type="CDD" id="cd19481">
    <property type="entry name" value="RecA-like_protease"/>
    <property type="match status" value="1"/>
</dbReference>
<dbReference type="Pfam" id="PF00004">
    <property type="entry name" value="AAA"/>
    <property type="match status" value="1"/>
</dbReference>
<accession>A0AAV7G8Q2</accession>
<dbReference type="EMBL" id="JAGFBR010000012">
    <property type="protein sequence ID" value="KAH0458219.1"/>
    <property type="molecule type" value="Genomic_DNA"/>
</dbReference>
<dbReference type="Proteomes" id="UP000775213">
    <property type="component" value="Unassembled WGS sequence"/>
</dbReference>
<proteinExistence type="inferred from homology"/>
<dbReference type="InterPro" id="IPR050221">
    <property type="entry name" value="26S_Proteasome_ATPase"/>
</dbReference>
<dbReference type="InterPro" id="IPR003593">
    <property type="entry name" value="AAA+_ATPase"/>
</dbReference>
<dbReference type="GO" id="GO:0005524">
    <property type="term" value="F:ATP binding"/>
    <property type="evidence" value="ECO:0007669"/>
    <property type="project" value="UniProtKB-KW"/>
</dbReference>
<evidence type="ECO:0000313" key="7">
    <source>
        <dbReference type="Proteomes" id="UP000775213"/>
    </source>
</evidence>
<evidence type="ECO:0000313" key="6">
    <source>
        <dbReference type="EMBL" id="KAH0458219.1"/>
    </source>
</evidence>
<gene>
    <name evidence="6" type="ORF">IEQ34_013534</name>
</gene>
<keyword evidence="3 4" id="KW-0067">ATP-binding</keyword>
<dbReference type="GO" id="GO:0000502">
    <property type="term" value="C:proteasome complex"/>
    <property type="evidence" value="ECO:0007669"/>
    <property type="project" value="UniProtKB-ARBA"/>
</dbReference>
<evidence type="ECO:0000256" key="3">
    <source>
        <dbReference type="ARBA" id="ARBA00022840"/>
    </source>
</evidence>
<dbReference type="InterPro" id="IPR003959">
    <property type="entry name" value="ATPase_AAA_core"/>
</dbReference>
<dbReference type="Gene3D" id="3.40.50.300">
    <property type="entry name" value="P-loop containing nucleotide triphosphate hydrolases"/>
    <property type="match status" value="1"/>
</dbReference>
<dbReference type="SUPFAM" id="SSF52540">
    <property type="entry name" value="P-loop containing nucleoside triphosphate hydrolases"/>
    <property type="match status" value="1"/>
</dbReference>
<evidence type="ECO:0000256" key="4">
    <source>
        <dbReference type="RuleBase" id="RU003651"/>
    </source>
</evidence>
<name>A0AAV7G8Q2_DENCH</name>
<dbReference type="SMART" id="SM00382">
    <property type="entry name" value="AAA"/>
    <property type="match status" value="1"/>
</dbReference>
<comment type="similarity">
    <text evidence="1 4">Belongs to the AAA ATPase family.</text>
</comment>
<comment type="caution">
    <text evidence="6">The sequence shown here is derived from an EMBL/GenBank/DDBJ whole genome shotgun (WGS) entry which is preliminary data.</text>
</comment>
<organism evidence="6 7">
    <name type="scientific">Dendrobium chrysotoxum</name>
    <name type="common">Orchid</name>
    <dbReference type="NCBI Taxonomy" id="161865"/>
    <lineage>
        <taxon>Eukaryota</taxon>
        <taxon>Viridiplantae</taxon>
        <taxon>Streptophyta</taxon>
        <taxon>Embryophyta</taxon>
        <taxon>Tracheophyta</taxon>
        <taxon>Spermatophyta</taxon>
        <taxon>Magnoliopsida</taxon>
        <taxon>Liliopsida</taxon>
        <taxon>Asparagales</taxon>
        <taxon>Orchidaceae</taxon>
        <taxon>Epidendroideae</taxon>
        <taxon>Malaxideae</taxon>
        <taxon>Dendrobiinae</taxon>
        <taxon>Dendrobium</taxon>
    </lineage>
</organism>
<feature type="domain" description="AAA+ ATPase" evidence="5">
    <location>
        <begin position="360"/>
        <end position="508"/>
    </location>
</feature>
<evidence type="ECO:0000256" key="2">
    <source>
        <dbReference type="ARBA" id="ARBA00022741"/>
    </source>
</evidence>
<dbReference type="InterPro" id="IPR003960">
    <property type="entry name" value="ATPase_AAA_CS"/>
</dbReference>